<dbReference type="EMBL" id="JBDFQZ010000011">
    <property type="protein sequence ID" value="KAK9677294.1"/>
    <property type="molecule type" value="Genomic_DNA"/>
</dbReference>
<dbReference type="PROSITE" id="PS00107">
    <property type="entry name" value="PROTEIN_KINASE_ATP"/>
    <property type="match status" value="1"/>
</dbReference>
<dbReference type="InterPro" id="IPR000719">
    <property type="entry name" value="Prot_kinase_dom"/>
</dbReference>
<dbReference type="InterPro" id="IPR025287">
    <property type="entry name" value="WAK_GUB"/>
</dbReference>
<proteinExistence type="predicted"/>
<evidence type="ECO:0000256" key="1">
    <source>
        <dbReference type="ARBA" id="ARBA00004167"/>
    </source>
</evidence>
<keyword evidence="11 17" id="KW-0472">Membrane</keyword>
<protein>
    <recommendedName>
        <fullName evidence="2">non-specific serine/threonine protein kinase</fullName>
        <ecNumber evidence="2">2.7.11.1</ecNumber>
    </recommendedName>
</protein>
<evidence type="ECO:0000256" key="12">
    <source>
        <dbReference type="ARBA" id="ARBA00023180"/>
    </source>
</evidence>
<evidence type="ECO:0000256" key="10">
    <source>
        <dbReference type="ARBA" id="ARBA00022989"/>
    </source>
</evidence>
<dbReference type="InterPro" id="IPR008271">
    <property type="entry name" value="Ser/Thr_kinase_AS"/>
</dbReference>
<feature type="domain" description="Protein kinase" evidence="18">
    <location>
        <begin position="340"/>
        <end position="623"/>
    </location>
</feature>
<keyword evidence="8" id="KW-0418">Kinase</keyword>
<dbReference type="PANTHER" id="PTHR46008">
    <property type="entry name" value="LEAF RUST 10 DISEASE-RESISTANCE LOCUS RECEPTOR-LIKE PROTEIN KINASE-LIKE 1.4"/>
    <property type="match status" value="1"/>
</dbReference>
<evidence type="ECO:0000256" key="2">
    <source>
        <dbReference type="ARBA" id="ARBA00012513"/>
    </source>
</evidence>
<dbReference type="AlphaFoldDB" id="A0AAW1HNA0"/>
<evidence type="ECO:0000256" key="6">
    <source>
        <dbReference type="ARBA" id="ARBA00022729"/>
    </source>
</evidence>
<evidence type="ECO:0000313" key="20">
    <source>
        <dbReference type="Proteomes" id="UP001443914"/>
    </source>
</evidence>
<evidence type="ECO:0000256" key="14">
    <source>
        <dbReference type="ARBA" id="ARBA00048679"/>
    </source>
</evidence>
<dbReference type="PROSITE" id="PS50011">
    <property type="entry name" value="PROTEIN_KINASE_DOM"/>
    <property type="match status" value="1"/>
</dbReference>
<evidence type="ECO:0000256" key="4">
    <source>
        <dbReference type="ARBA" id="ARBA00022679"/>
    </source>
</evidence>
<keyword evidence="20" id="KW-1185">Reference proteome</keyword>
<evidence type="ECO:0000256" key="9">
    <source>
        <dbReference type="ARBA" id="ARBA00022840"/>
    </source>
</evidence>
<feature type="region of interest" description="Disordered" evidence="16">
    <location>
        <begin position="634"/>
        <end position="654"/>
    </location>
</feature>
<dbReference type="FunFam" id="1.10.510.10:FF:000161">
    <property type="entry name" value="Wall-associated receptor kinase-like 20"/>
    <property type="match status" value="1"/>
</dbReference>
<comment type="catalytic activity">
    <reaction evidence="14">
        <text>L-seryl-[protein] + ATP = O-phospho-L-seryl-[protein] + ADP + H(+)</text>
        <dbReference type="Rhea" id="RHEA:17989"/>
        <dbReference type="Rhea" id="RHEA-COMP:9863"/>
        <dbReference type="Rhea" id="RHEA-COMP:11604"/>
        <dbReference type="ChEBI" id="CHEBI:15378"/>
        <dbReference type="ChEBI" id="CHEBI:29999"/>
        <dbReference type="ChEBI" id="CHEBI:30616"/>
        <dbReference type="ChEBI" id="CHEBI:83421"/>
        <dbReference type="ChEBI" id="CHEBI:456216"/>
        <dbReference type="EC" id="2.7.11.1"/>
    </reaction>
</comment>
<evidence type="ECO:0000313" key="19">
    <source>
        <dbReference type="EMBL" id="KAK9677294.1"/>
    </source>
</evidence>
<dbReference type="GO" id="GO:0030247">
    <property type="term" value="F:polysaccharide binding"/>
    <property type="evidence" value="ECO:0007669"/>
    <property type="project" value="InterPro"/>
</dbReference>
<name>A0AAW1HNA0_SAPOF</name>
<keyword evidence="7 15" id="KW-0547">Nucleotide-binding</keyword>
<keyword evidence="6" id="KW-0732">Signal</keyword>
<dbReference type="InterPro" id="IPR011009">
    <property type="entry name" value="Kinase-like_dom_sf"/>
</dbReference>
<dbReference type="InterPro" id="IPR001245">
    <property type="entry name" value="Ser-Thr/Tyr_kinase_cat_dom"/>
</dbReference>
<dbReference type="Gene3D" id="1.10.510.10">
    <property type="entry name" value="Transferase(Phosphotransferase) domain 1"/>
    <property type="match status" value="1"/>
</dbReference>
<dbReference type="InterPro" id="IPR017441">
    <property type="entry name" value="Protein_kinase_ATP_BS"/>
</dbReference>
<reference evidence="19" key="1">
    <citation type="submission" date="2024-03" db="EMBL/GenBank/DDBJ databases">
        <title>WGS assembly of Saponaria officinalis var. Norfolk2.</title>
        <authorList>
            <person name="Jenkins J."/>
            <person name="Shu S."/>
            <person name="Grimwood J."/>
            <person name="Barry K."/>
            <person name="Goodstein D."/>
            <person name="Schmutz J."/>
            <person name="Leebens-Mack J."/>
            <person name="Osbourn A."/>
        </authorList>
    </citation>
    <scope>NUCLEOTIDE SEQUENCE [LARGE SCALE GENOMIC DNA]</scope>
    <source>
        <strain evidence="19">JIC</strain>
    </source>
</reference>
<dbReference type="SMART" id="SM00220">
    <property type="entry name" value="S_TKc"/>
    <property type="match status" value="1"/>
</dbReference>
<evidence type="ECO:0000256" key="7">
    <source>
        <dbReference type="ARBA" id="ARBA00022741"/>
    </source>
</evidence>
<evidence type="ECO:0000256" key="16">
    <source>
        <dbReference type="SAM" id="MobiDB-lite"/>
    </source>
</evidence>
<keyword evidence="9 15" id="KW-0067">ATP-binding</keyword>
<dbReference type="PROSITE" id="PS00108">
    <property type="entry name" value="PROTEIN_KINASE_ST"/>
    <property type="match status" value="1"/>
</dbReference>
<keyword evidence="3" id="KW-0723">Serine/threonine-protein kinase</keyword>
<feature type="transmembrane region" description="Helical" evidence="17">
    <location>
        <begin position="271"/>
        <end position="293"/>
    </location>
</feature>
<comment type="catalytic activity">
    <reaction evidence="13">
        <text>L-threonyl-[protein] + ATP = O-phospho-L-threonyl-[protein] + ADP + H(+)</text>
        <dbReference type="Rhea" id="RHEA:46608"/>
        <dbReference type="Rhea" id="RHEA-COMP:11060"/>
        <dbReference type="Rhea" id="RHEA-COMP:11605"/>
        <dbReference type="ChEBI" id="CHEBI:15378"/>
        <dbReference type="ChEBI" id="CHEBI:30013"/>
        <dbReference type="ChEBI" id="CHEBI:30616"/>
        <dbReference type="ChEBI" id="CHEBI:61977"/>
        <dbReference type="ChEBI" id="CHEBI:456216"/>
        <dbReference type="EC" id="2.7.11.1"/>
    </reaction>
</comment>
<evidence type="ECO:0000256" key="15">
    <source>
        <dbReference type="PROSITE-ProRule" id="PRU10141"/>
    </source>
</evidence>
<keyword evidence="4" id="KW-0808">Transferase</keyword>
<evidence type="ECO:0000256" key="13">
    <source>
        <dbReference type="ARBA" id="ARBA00047899"/>
    </source>
</evidence>
<dbReference type="GO" id="GO:0004674">
    <property type="term" value="F:protein serine/threonine kinase activity"/>
    <property type="evidence" value="ECO:0007669"/>
    <property type="project" value="UniProtKB-KW"/>
</dbReference>
<feature type="compositionally biased region" description="Polar residues" evidence="16">
    <location>
        <begin position="642"/>
        <end position="654"/>
    </location>
</feature>
<dbReference type="Pfam" id="PF14380">
    <property type="entry name" value="WAK_assoc"/>
    <property type="match status" value="1"/>
</dbReference>
<keyword evidence="5 17" id="KW-0812">Transmembrane</keyword>
<evidence type="ECO:0000259" key="18">
    <source>
        <dbReference type="PROSITE" id="PS50011"/>
    </source>
</evidence>
<dbReference type="GO" id="GO:0005524">
    <property type="term" value="F:ATP binding"/>
    <property type="evidence" value="ECO:0007669"/>
    <property type="project" value="UniProtKB-UniRule"/>
</dbReference>
<dbReference type="SUPFAM" id="SSF56112">
    <property type="entry name" value="Protein kinase-like (PK-like)"/>
    <property type="match status" value="1"/>
</dbReference>
<evidence type="ECO:0000256" key="17">
    <source>
        <dbReference type="SAM" id="Phobius"/>
    </source>
</evidence>
<evidence type="ECO:0000256" key="5">
    <source>
        <dbReference type="ARBA" id="ARBA00022692"/>
    </source>
</evidence>
<dbReference type="Proteomes" id="UP001443914">
    <property type="component" value="Unassembled WGS sequence"/>
</dbReference>
<feature type="binding site" evidence="15">
    <location>
        <position position="368"/>
    </location>
    <ligand>
        <name>ATP</name>
        <dbReference type="ChEBI" id="CHEBI:30616"/>
    </ligand>
</feature>
<comment type="subcellular location">
    <subcellularLocation>
        <location evidence="1">Membrane</location>
        <topology evidence="1">Single-pass membrane protein</topology>
    </subcellularLocation>
</comment>
<sequence>MFYLMSFIGDLTVTIFIIILVLPSSTGVDGGYRTCISSLFSCGNVSNVGYPFWGDGRPIYCGLPDLQLQCIHSEIGDFPTLIIGSKDKAPYNVTSLKRSESNITLELQEFPNIHCTSYNKNISNIFKFSPSVENITFLYNCPSNILPRNSTNLVTCYEDQNHAKYQAYYVSNMSAHKEYSSCSSTVVPVFRKQLDLYIKGKVGSITQVLSQGFEVSYKYSPECLRCKNSRGICGSSNTSEFVCLCKNGSSDYACQKQHTGSNSRGKRRLHLAIGIGGGILILIGLNIGLCYYLKLRFRSPVLLSRILSTDPMISDLETDGSFNGIPVFPYSELKEATNNFDASRELGDGGFGIVYYGKLRDGREVAVKRLYEKNYKQVKQFMNEVEILTRLCHPNLVTLYGCTSQSSRDLLLVYEYISNGTVADHLHGDRSVSVALTWAIRMKIAIETASALSYLHNSEIVHRDVKTNNILLTDNFFVKVADFGLSRLFPVHVTHVSTAPQGTPGYLDPEYHKCYQVTDKSDVYSFGVVLVELISSLPAVDITRQDDEINLSDYAMNRIQRGVFHELVDQTLRYNSDFKVQRMITLVAEVAFQCLQQEKDVRPSMTEVLETLVRIEGLDYEALEAEEMGKKRNWVSNDDGIDQTSPSPSSVVCN</sequence>
<evidence type="ECO:0000256" key="11">
    <source>
        <dbReference type="ARBA" id="ARBA00023136"/>
    </source>
</evidence>
<dbReference type="Gene3D" id="3.30.200.20">
    <property type="entry name" value="Phosphorylase Kinase, domain 1"/>
    <property type="match status" value="1"/>
</dbReference>
<dbReference type="GO" id="GO:0005886">
    <property type="term" value="C:plasma membrane"/>
    <property type="evidence" value="ECO:0007669"/>
    <property type="project" value="UniProtKB-ARBA"/>
</dbReference>
<keyword evidence="12" id="KW-0325">Glycoprotein</keyword>
<evidence type="ECO:0000256" key="8">
    <source>
        <dbReference type="ARBA" id="ARBA00022777"/>
    </source>
</evidence>
<accession>A0AAW1HNA0</accession>
<keyword evidence="10 17" id="KW-1133">Transmembrane helix</keyword>
<dbReference type="Pfam" id="PF13947">
    <property type="entry name" value="GUB_WAK_bind"/>
    <property type="match status" value="1"/>
</dbReference>
<comment type="caution">
    <text evidence="19">The sequence shown here is derived from an EMBL/GenBank/DDBJ whole genome shotgun (WGS) entry which is preliminary data.</text>
</comment>
<dbReference type="EC" id="2.7.11.1" evidence="2"/>
<dbReference type="Pfam" id="PF07714">
    <property type="entry name" value="PK_Tyr_Ser-Thr"/>
    <property type="match status" value="1"/>
</dbReference>
<organism evidence="19 20">
    <name type="scientific">Saponaria officinalis</name>
    <name type="common">Common soapwort</name>
    <name type="synonym">Lychnis saponaria</name>
    <dbReference type="NCBI Taxonomy" id="3572"/>
    <lineage>
        <taxon>Eukaryota</taxon>
        <taxon>Viridiplantae</taxon>
        <taxon>Streptophyta</taxon>
        <taxon>Embryophyta</taxon>
        <taxon>Tracheophyta</taxon>
        <taxon>Spermatophyta</taxon>
        <taxon>Magnoliopsida</taxon>
        <taxon>eudicotyledons</taxon>
        <taxon>Gunneridae</taxon>
        <taxon>Pentapetalae</taxon>
        <taxon>Caryophyllales</taxon>
        <taxon>Caryophyllaceae</taxon>
        <taxon>Caryophylleae</taxon>
        <taxon>Saponaria</taxon>
    </lineage>
</organism>
<gene>
    <name evidence="19" type="ORF">RND81_11G134100</name>
</gene>
<dbReference type="InterPro" id="IPR032872">
    <property type="entry name" value="WAK_assoc_C"/>
</dbReference>
<evidence type="ECO:0000256" key="3">
    <source>
        <dbReference type="ARBA" id="ARBA00022527"/>
    </source>
</evidence>
<dbReference type="PANTHER" id="PTHR46008:SF2">
    <property type="entry name" value="LEAF RUST 10 DISEASE-RESISTANCE LOCUS RECEPTOR-LIKE PROTEIN KINASE-LIKE 1.4"/>
    <property type="match status" value="1"/>
</dbReference>